<keyword evidence="2" id="KW-1185">Reference proteome</keyword>
<sequence length="135" mass="15299">MYSELFRSYASAFTAMDVKAIASFYDFPMTFYSETGESLPFDEDTFNRNSESLVDLYKDFQIATVDFELESQTNVSDVLELVSVIWHFKKVSGELVYSAVTRYLVGVSNGLLKIKAVFVIDESAKIQQLKLSLQA</sequence>
<evidence type="ECO:0000313" key="2">
    <source>
        <dbReference type="Proteomes" id="UP000317839"/>
    </source>
</evidence>
<dbReference type="RefSeq" id="WP_142887858.1">
    <property type="nucleotide sequence ID" value="NZ_VIKR01000001.1"/>
</dbReference>
<dbReference type="EMBL" id="VIKR01000001">
    <property type="protein sequence ID" value="TQV76498.1"/>
    <property type="molecule type" value="Genomic_DNA"/>
</dbReference>
<organism evidence="1 2">
    <name type="scientific">Aliikangiella marina</name>
    <dbReference type="NCBI Taxonomy" id="1712262"/>
    <lineage>
        <taxon>Bacteria</taxon>
        <taxon>Pseudomonadati</taxon>
        <taxon>Pseudomonadota</taxon>
        <taxon>Gammaproteobacteria</taxon>
        <taxon>Oceanospirillales</taxon>
        <taxon>Pleioneaceae</taxon>
        <taxon>Aliikangiella</taxon>
    </lineage>
</organism>
<dbReference type="Proteomes" id="UP000317839">
    <property type="component" value="Unassembled WGS sequence"/>
</dbReference>
<comment type="caution">
    <text evidence="1">The sequence shown here is derived from an EMBL/GenBank/DDBJ whole genome shotgun (WGS) entry which is preliminary data.</text>
</comment>
<protein>
    <recommendedName>
        <fullName evidence="3">Nuclear transport factor 2 family protein</fullName>
    </recommendedName>
</protein>
<gene>
    <name evidence="1" type="ORF">FLL45_00615</name>
</gene>
<dbReference type="AlphaFoldDB" id="A0A545TH26"/>
<name>A0A545TH26_9GAMM</name>
<dbReference type="OrthoDB" id="1492853at2"/>
<evidence type="ECO:0008006" key="3">
    <source>
        <dbReference type="Google" id="ProtNLM"/>
    </source>
</evidence>
<evidence type="ECO:0000313" key="1">
    <source>
        <dbReference type="EMBL" id="TQV76498.1"/>
    </source>
</evidence>
<reference evidence="1 2" key="1">
    <citation type="submission" date="2019-06" db="EMBL/GenBank/DDBJ databases">
        <title>Draft genome of Aliikangiella marina GYP-15.</title>
        <authorList>
            <person name="Wang G."/>
        </authorList>
    </citation>
    <scope>NUCLEOTIDE SEQUENCE [LARGE SCALE GENOMIC DNA]</scope>
    <source>
        <strain evidence="1 2">GYP-15</strain>
    </source>
</reference>
<proteinExistence type="predicted"/>
<accession>A0A545TH26</accession>